<dbReference type="PROSITE" id="PS01124">
    <property type="entry name" value="HTH_ARAC_FAMILY_2"/>
    <property type="match status" value="1"/>
</dbReference>
<proteinExistence type="predicted"/>
<dbReference type="PANTHER" id="PTHR43280">
    <property type="entry name" value="ARAC-FAMILY TRANSCRIPTIONAL REGULATOR"/>
    <property type="match status" value="1"/>
</dbReference>
<feature type="domain" description="HTH araC/xylS-type" evidence="4">
    <location>
        <begin position="179"/>
        <end position="277"/>
    </location>
</feature>
<dbReference type="SUPFAM" id="SSF51215">
    <property type="entry name" value="Regulatory protein AraC"/>
    <property type="match status" value="1"/>
</dbReference>
<dbReference type="InterPro" id="IPR018060">
    <property type="entry name" value="HTH_AraC"/>
</dbReference>
<dbReference type="InterPro" id="IPR037923">
    <property type="entry name" value="HTH-like"/>
</dbReference>
<dbReference type="InterPro" id="IPR003313">
    <property type="entry name" value="AraC-bd"/>
</dbReference>
<keyword evidence="1" id="KW-0805">Transcription regulation</keyword>
<comment type="caution">
    <text evidence="5">The sequence shown here is derived from an EMBL/GenBank/DDBJ whole genome shotgun (WGS) entry which is preliminary data.</text>
</comment>
<evidence type="ECO:0000259" key="4">
    <source>
        <dbReference type="PROSITE" id="PS01124"/>
    </source>
</evidence>
<name>A0ABU6GIX8_9BACL</name>
<evidence type="ECO:0000256" key="2">
    <source>
        <dbReference type="ARBA" id="ARBA00023125"/>
    </source>
</evidence>
<evidence type="ECO:0000313" key="5">
    <source>
        <dbReference type="EMBL" id="MEC0239701.1"/>
    </source>
</evidence>
<protein>
    <submittedName>
        <fullName evidence="5">AraC family transcriptional regulator</fullName>
    </submittedName>
</protein>
<dbReference type="InterPro" id="IPR009057">
    <property type="entry name" value="Homeodomain-like_sf"/>
</dbReference>
<dbReference type="Pfam" id="PF12833">
    <property type="entry name" value="HTH_18"/>
    <property type="match status" value="1"/>
</dbReference>
<dbReference type="Proteomes" id="UP001344632">
    <property type="component" value="Unassembled WGS sequence"/>
</dbReference>
<dbReference type="EMBL" id="JARLKZ010000005">
    <property type="protein sequence ID" value="MEC0239701.1"/>
    <property type="molecule type" value="Genomic_DNA"/>
</dbReference>
<dbReference type="SUPFAM" id="SSF46689">
    <property type="entry name" value="Homeodomain-like"/>
    <property type="match status" value="2"/>
</dbReference>
<evidence type="ECO:0000256" key="3">
    <source>
        <dbReference type="ARBA" id="ARBA00023163"/>
    </source>
</evidence>
<organism evidence="5 6">
    <name type="scientific">Paenibacillus dokdonensis</name>
    <dbReference type="NCBI Taxonomy" id="2567944"/>
    <lineage>
        <taxon>Bacteria</taxon>
        <taxon>Bacillati</taxon>
        <taxon>Bacillota</taxon>
        <taxon>Bacilli</taxon>
        <taxon>Bacillales</taxon>
        <taxon>Paenibacillaceae</taxon>
        <taxon>Paenibacillus</taxon>
    </lineage>
</organism>
<dbReference type="SMART" id="SM00342">
    <property type="entry name" value="HTH_ARAC"/>
    <property type="match status" value="1"/>
</dbReference>
<evidence type="ECO:0000256" key="1">
    <source>
        <dbReference type="ARBA" id="ARBA00023015"/>
    </source>
</evidence>
<evidence type="ECO:0000313" key="6">
    <source>
        <dbReference type="Proteomes" id="UP001344632"/>
    </source>
</evidence>
<reference evidence="5 6" key="1">
    <citation type="submission" date="2023-03" db="EMBL/GenBank/DDBJ databases">
        <title>Bacillus Genome Sequencing.</title>
        <authorList>
            <person name="Dunlap C."/>
        </authorList>
    </citation>
    <scope>NUCLEOTIDE SEQUENCE [LARGE SCALE GENOMIC DNA]</scope>
    <source>
        <strain evidence="5 6">BD-525</strain>
    </source>
</reference>
<dbReference type="PANTHER" id="PTHR43280:SF2">
    <property type="entry name" value="HTH-TYPE TRANSCRIPTIONAL REGULATOR EXSA"/>
    <property type="match status" value="1"/>
</dbReference>
<keyword evidence="6" id="KW-1185">Reference proteome</keyword>
<dbReference type="Gene3D" id="1.10.10.60">
    <property type="entry name" value="Homeodomain-like"/>
    <property type="match status" value="2"/>
</dbReference>
<dbReference type="Pfam" id="PF02311">
    <property type="entry name" value="AraC_binding"/>
    <property type="match status" value="1"/>
</dbReference>
<dbReference type="RefSeq" id="WP_326087861.1">
    <property type="nucleotide sequence ID" value="NZ_JARLKZ010000005.1"/>
</dbReference>
<sequence length="282" mass="32538">MRIIRLFRTPVNPMPLYAHTVGYNKQNPMKRPEGFSTHQLLFSRSGKGRVSIAGHDEFVLGPMQYLYLPAELPHEYHPAGDEDWVVGYISFSGTRISPLMEHFGIQPCLPYVCSDIDLIWCTLDELWELADANEEGAEWDGARMMYGLFLHMERMKITNPLEKEVPVLLDSDPAGVVVRQTAQYLNEHYNENISLSNVAQSLGYTHQYLNRLFRQAYGLSMLQYVQKMRLGKAIDLMKSEAGMPVKDIAKYVGMETNYFIRMFRKATGKTPDHYRKEMLQSR</sequence>
<keyword evidence="2" id="KW-0238">DNA-binding</keyword>
<gene>
    <name evidence="5" type="ORF">P4H66_07485</name>
</gene>
<accession>A0ABU6GIX8</accession>
<keyword evidence="3" id="KW-0804">Transcription</keyword>